<dbReference type="InterPro" id="IPR001789">
    <property type="entry name" value="Sig_transdc_resp-reg_receiver"/>
</dbReference>
<dbReference type="Proteomes" id="UP000295197">
    <property type="component" value="Unassembled WGS sequence"/>
</dbReference>
<dbReference type="SUPFAM" id="SSF52172">
    <property type="entry name" value="CheY-like"/>
    <property type="match status" value="1"/>
</dbReference>
<dbReference type="SMART" id="SM00448">
    <property type="entry name" value="REC"/>
    <property type="match status" value="1"/>
</dbReference>
<keyword evidence="1" id="KW-0597">Phosphoprotein</keyword>
<evidence type="ECO:0000313" key="3">
    <source>
        <dbReference type="EMBL" id="TCV10468.1"/>
    </source>
</evidence>
<name>A0A4R3VUX9_9SPHI</name>
<dbReference type="RefSeq" id="WP_132778273.1">
    <property type="nucleotide sequence ID" value="NZ_SMBZ01000033.1"/>
</dbReference>
<dbReference type="Pfam" id="PF00072">
    <property type="entry name" value="Response_reg"/>
    <property type="match status" value="1"/>
</dbReference>
<protein>
    <submittedName>
        <fullName evidence="3">CheY-like chemotaxis protein</fullName>
    </submittedName>
</protein>
<evidence type="ECO:0000259" key="2">
    <source>
        <dbReference type="PROSITE" id="PS50110"/>
    </source>
</evidence>
<dbReference type="PROSITE" id="PS50110">
    <property type="entry name" value="RESPONSE_REGULATORY"/>
    <property type="match status" value="1"/>
</dbReference>
<feature type="domain" description="Response regulatory" evidence="2">
    <location>
        <begin position="5"/>
        <end position="133"/>
    </location>
</feature>
<organism evidence="3 4">
    <name type="scientific">Sphingobacterium alimentarium</name>
    <dbReference type="NCBI Taxonomy" id="797292"/>
    <lineage>
        <taxon>Bacteria</taxon>
        <taxon>Pseudomonadati</taxon>
        <taxon>Bacteroidota</taxon>
        <taxon>Sphingobacteriia</taxon>
        <taxon>Sphingobacteriales</taxon>
        <taxon>Sphingobacteriaceae</taxon>
        <taxon>Sphingobacterium</taxon>
    </lineage>
</organism>
<dbReference type="EMBL" id="SMBZ01000033">
    <property type="protein sequence ID" value="TCV10468.1"/>
    <property type="molecule type" value="Genomic_DNA"/>
</dbReference>
<feature type="modified residue" description="4-aspartylphosphate" evidence="1">
    <location>
        <position position="63"/>
    </location>
</feature>
<sequence length="138" mass="16509">MKSIRATLIEDNAILNFLFKKFLEEYTSREITPEIFENGQLAWEHFISIESHPELLPDIIFLDINMPLMNGWQLLENLVNNNFEFIYKIPIYIVSSSQISLDKNKMSEFPFLKDYLVKPIDKHTFYSLLDKYFEEDFK</sequence>
<dbReference type="InterPro" id="IPR011006">
    <property type="entry name" value="CheY-like_superfamily"/>
</dbReference>
<dbReference type="PANTHER" id="PTHR44520:SF2">
    <property type="entry name" value="RESPONSE REGULATOR RCP1"/>
    <property type="match status" value="1"/>
</dbReference>
<dbReference type="Gene3D" id="3.40.50.2300">
    <property type="match status" value="1"/>
</dbReference>
<comment type="caution">
    <text evidence="3">The sequence shown here is derived from an EMBL/GenBank/DDBJ whole genome shotgun (WGS) entry which is preliminary data.</text>
</comment>
<evidence type="ECO:0000256" key="1">
    <source>
        <dbReference type="PROSITE-ProRule" id="PRU00169"/>
    </source>
</evidence>
<accession>A0A4R3VUX9</accession>
<proteinExistence type="predicted"/>
<dbReference type="InterPro" id="IPR052893">
    <property type="entry name" value="TCS_response_regulator"/>
</dbReference>
<gene>
    <name evidence="3" type="ORF">EDC17_103341</name>
</gene>
<dbReference type="PANTHER" id="PTHR44520">
    <property type="entry name" value="RESPONSE REGULATOR RCP1-RELATED"/>
    <property type="match status" value="1"/>
</dbReference>
<dbReference type="OrthoDB" id="1121174at2"/>
<dbReference type="AlphaFoldDB" id="A0A4R3VUX9"/>
<reference evidence="3 4" key="1">
    <citation type="submission" date="2019-03" db="EMBL/GenBank/DDBJ databases">
        <title>Genomic Encyclopedia of Type Strains, Phase IV (KMG-IV): sequencing the most valuable type-strain genomes for metagenomic binning, comparative biology and taxonomic classification.</title>
        <authorList>
            <person name="Goeker M."/>
        </authorList>
    </citation>
    <scope>NUCLEOTIDE SEQUENCE [LARGE SCALE GENOMIC DNA]</scope>
    <source>
        <strain evidence="3 4">DSM 22362</strain>
    </source>
</reference>
<dbReference type="GO" id="GO:0000160">
    <property type="term" value="P:phosphorelay signal transduction system"/>
    <property type="evidence" value="ECO:0007669"/>
    <property type="project" value="InterPro"/>
</dbReference>
<evidence type="ECO:0000313" key="4">
    <source>
        <dbReference type="Proteomes" id="UP000295197"/>
    </source>
</evidence>
<keyword evidence="4" id="KW-1185">Reference proteome</keyword>